<dbReference type="Pfam" id="PF00496">
    <property type="entry name" value="SBP_bac_5"/>
    <property type="match status" value="1"/>
</dbReference>
<dbReference type="SUPFAM" id="SSF53850">
    <property type="entry name" value="Periplasmic binding protein-like II"/>
    <property type="match status" value="1"/>
</dbReference>
<dbReference type="RefSeq" id="WP_062373667.1">
    <property type="nucleotide sequence ID" value="NZ_LNCD01000122.1"/>
</dbReference>
<keyword evidence="6" id="KW-1185">Reference proteome</keyword>
<organism evidence="5 6">
    <name type="scientific">Rhizobium altiplani</name>
    <dbReference type="NCBI Taxonomy" id="1864509"/>
    <lineage>
        <taxon>Bacteria</taxon>
        <taxon>Pseudomonadati</taxon>
        <taxon>Pseudomonadota</taxon>
        <taxon>Alphaproteobacteria</taxon>
        <taxon>Hyphomicrobiales</taxon>
        <taxon>Rhizobiaceae</taxon>
        <taxon>Rhizobium/Agrobacterium group</taxon>
        <taxon>Rhizobium</taxon>
    </lineage>
</organism>
<dbReference type="InterPro" id="IPR030678">
    <property type="entry name" value="Peptide/Ni-bd"/>
</dbReference>
<dbReference type="InterPro" id="IPR000914">
    <property type="entry name" value="SBP_5_dom"/>
</dbReference>
<dbReference type="GO" id="GO:1904680">
    <property type="term" value="F:peptide transmembrane transporter activity"/>
    <property type="evidence" value="ECO:0007669"/>
    <property type="project" value="TreeGrafter"/>
</dbReference>
<comment type="subcellular location">
    <subcellularLocation>
        <location evidence="1">Periplasm</location>
    </subcellularLocation>
</comment>
<sequence>MLNKAKFMMATGLITLAMASTSLAADHVLKIAYQEDPKTVDVQMTQDFYTLPLNVYDRLVEAETSGPGQSQLTPGLAESWEVSQDGKTYIFHLRKGVLFHNGEELTADDVVYTFDRMLDPKTKALSTDILNFVDGATERLDGSATTVPGLQAVDKYTVKIVLKEPYAAFIALLASPGASIYNRKFTEPLGDKYGLTPETTNGTGPFKLTEYTLNDSQVLEANDKYFKGRPKLDQIVIRVVADAETLRLLFESGELDVFDIDYASSQLPYFAGSDQWKDQIRSGPRVGIYYYHINQALKPFDDVRVRKAFQMAINRQEILDKNFYGKGKLENGVMPRGLTCYAEAKPIEYNPQKAKALLAEAGYPNGVDIKLTQASNWSSRWSDMNQIIQAQIKEAGFNAEINTMDESAYFAARKAGTVDNYTQNWSADFNDPDNFFYTFFSKSGTSVRGYNNNDEQVFAALDKARSMTNPEERCALYQKMTDRIVQDDAAWVPLFSLDHNYVVQPRVKNFVVPWNGWSDMSYYKMEVE</sequence>
<gene>
    <name evidence="5" type="ORF">AS026_16460</name>
</gene>
<dbReference type="CDD" id="cd00995">
    <property type="entry name" value="PBP2_NikA_DppA_OppA_like"/>
    <property type="match status" value="1"/>
</dbReference>
<feature type="domain" description="Solute-binding protein family 5" evidence="4">
    <location>
        <begin position="72"/>
        <end position="445"/>
    </location>
</feature>
<protein>
    <submittedName>
        <fullName evidence="5">ABC transporter substrate-binding protein</fullName>
    </submittedName>
</protein>
<dbReference type="Gene3D" id="3.10.105.10">
    <property type="entry name" value="Dipeptide-binding Protein, Domain 3"/>
    <property type="match status" value="1"/>
</dbReference>
<dbReference type="Proteomes" id="UP000068164">
    <property type="component" value="Unassembled WGS sequence"/>
</dbReference>
<evidence type="ECO:0000313" key="6">
    <source>
        <dbReference type="Proteomes" id="UP000068164"/>
    </source>
</evidence>
<dbReference type="GO" id="GO:0030288">
    <property type="term" value="C:outer membrane-bounded periplasmic space"/>
    <property type="evidence" value="ECO:0007669"/>
    <property type="project" value="UniProtKB-ARBA"/>
</dbReference>
<evidence type="ECO:0000259" key="4">
    <source>
        <dbReference type="Pfam" id="PF00496"/>
    </source>
</evidence>
<dbReference type="Gene3D" id="3.40.190.10">
    <property type="entry name" value="Periplasmic binding protein-like II"/>
    <property type="match status" value="1"/>
</dbReference>
<evidence type="ECO:0000313" key="5">
    <source>
        <dbReference type="EMBL" id="KWV44484.1"/>
    </source>
</evidence>
<evidence type="ECO:0000256" key="2">
    <source>
        <dbReference type="ARBA" id="ARBA00005695"/>
    </source>
</evidence>
<dbReference type="EMBL" id="LNCD01000122">
    <property type="protein sequence ID" value="KWV44484.1"/>
    <property type="molecule type" value="Genomic_DNA"/>
</dbReference>
<proteinExistence type="inferred from homology"/>
<dbReference type="InterPro" id="IPR039424">
    <property type="entry name" value="SBP_5"/>
</dbReference>
<evidence type="ECO:0000256" key="1">
    <source>
        <dbReference type="ARBA" id="ARBA00004418"/>
    </source>
</evidence>
<accession>A0A109J8V4</accession>
<evidence type="ECO:0000256" key="3">
    <source>
        <dbReference type="SAM" id="SignalP"/>
    </source>
</evidence>
<name>A0A109J8V4_9HYPH</name>
<dbReference type="Gene3D" id="3.90.76.10">
    <property type="entry name" value="Dipeptide-binding Protein, Domain 1"/>
    <property type="match status" value="1"/>
</dbReference>
<dbReference type="PIRSF" id="PIRSF002741">
    <property type="entry name" value="MppA"/>
    <property type="match status" value="1"/>
</dbReference>
<keyword evidence="3" id="KW-0732">Signal</keyword>
<comment type="similarity">
    <text evidence="2">Belongs to the bacterial solute-binding protein 5 family.</text>
</comment>
<comment type="caution">
    <text evidence="5">The sequence shown here is derived from an EMBL/GenBank/DDBJ whole genome shotgun (WGS) entry which is preliminary data.</text>
</comment>
<dbReference type="PANTHER" id="PTHR30290">
    <property type="entry name" value="PERIPLASMIC BINDING COMPONENT OF ABC TRANSPORTER"/>
    <property type="match status" value="1"/>
</dbReference>
<feature type="chain" id="PRO_5007136525" evidence="3">
    <location>
        <begin position="25"/>
        <end position="528"/>
    </location>
</feature>
<dbReference type="AlphaFoldDB" id="A0A109J8V4"/>
<feature type="signal peptide" evidence="3">
    <location>
        <begin position="1"/>
        <end position="24"/>
    </location>
</feature>
<dbReference type="GO" id="GO:0015833">
    <property type="term" value="P:peptide transport"/>
    <property type="evidence" value="ECO:0007669"/>
    <property type="project" value="TreeGrafter"/>
</dbReference>
<dbReference type="GO" id="GO:0043190">
    <property type="term" value="C:ATP-binding cassette (ABC) transporter complex"/>
    <property type="evidence" value="ECO:0007669"/>
    <property type="project" value="InterPro"/>
</dbReference>
<dbReference type="OrthoDB" id="9803988at2"/>
<reference evidence="5 6" key="1">
    <citation type="submission" date="2015-11" db="EMBL/GenBank/DDBJ databases">
        <title>Draft Genome Sequence of the Strain BR 10423 (Rhizobium sp.) isolated from nodules of Mimosa pudica.</title>
        <authorList>
            <person name="Barauna A.C."/>
            <person name="Zilli J.E."/>
            <person name="Simoes-Araujo J.L."/>
            <person name="Reis V.M."/>
            <person name="James E.K."/>
            <person name="Reis F.B.Jr."/>
            <person name="Rouws L.F."/>
            <person name="Passos S.R."/>
            <person name="Gois S.R."/>
        </authorList>
    </citation>
    <scope>NUCLEOTIDE SEQUENCE [LARGE SCALE GENOMIC DNA]</scope>
    <source>
        <strain evidence="5 6">BR10423</strain>
    </source>
</reference>